<comment type="subcellular location">
    <subcellularLocation>
        <location evidence="1">Nucleus</location>
    </subcellularLocation>
</comment>
<evidence type="ECO:0000313" key="10">
    <source>
        <dbReference type="Proteomes" id="UP000076858"/>
    </source>
</evidence>
<dbReference type="GO" id="GO:0005634">
    <property type="term" value="C:nucleus"/>
    <property type="evidence" value="ECO:0007669"/>
    <property type="project" value="UniProtKB-SubCell"/>
</dbReference>
<dbReference type="SUPFAM" id="SSF53098">
    <property type="entry name" value="Ribonuclease H-like"/>
    <property type="match status" value="1"/>
</dbReference>
<dbReference type="InterPro" id="IPR012337">
    <property type="entry name" value="RNaseH-like_sf"/>
</dbReference>
<dbReference type="OrthoDB" id="6358396at2759"/>
<keyword evidence="3" id="KW-0863">Zinc-finger</keyword>
<dbReference type="GO" id="GO:0008270">
    <property type="term" value="F:zinc ion binding"/>
    <property type="evidence" value="ECO:0007669"/>
    <property type="project" value="UniProtKB-KW"/>
</dbReference>
<dbReference type="Proteomes" id="UP000076858">
    <property type="component" value="Unassembled WGS sequence"/>
</dbReference>
<accession>A0A164P8X8</accession>
<organism evidence="9 10">
    <name type="scientific">Daphnia magna</name>
    <dbReference type="NCBI Taxonomy" id="35525"/>
    <lineage>
        <taxon>Eukaryota</taxon>
        <taxon>Metazoa</taxon>
        <taxon>Ecdysozoa</taxon>
        <taxon>Arthropoda</taxon>
        <taxon>Crustacea</taxon>
        <taxon>Branchiopoda</taxon>
        <taxon>Diplostraca</taxon>
        <taxon>Cladocera</taxon>
        <taxon>Anomopoda</taxon>
        <taxon>Daphniidae</taxon>
        <taxon>Daphnia</taxon>
    </lineage>
</organism>
<evidence type="ECO:0000313" key="9">
    <source>
        <dbReference type="EMBL" id="KZS06620.1"/>
    </source>
</evidence>
<evidence type="ECO:0000256" key="6">
    <source>
        <dbReference type="ARBA" id="ARBA00023242"/>
    </source>
</evidence>
<comment type="caution">
    <text evidence="9">The sequence shown here is derived from an EMBL/GenBank/DDBJ whole genome shotgun (WGS) entry which is preliminary data.</text>
</comment>
<dbReference type="PANTHER" id="PTHR46481:SF10">
    <property type="entry name" value="ZINC FINGER BED DOMAIN-CONTAINING PROTEIN 39"/>
    <property type="match status" value="1"/>
</dbReference>
<feature type="compositionally biased region" description="Polar residues" evidence="7">
    <location>
        <begin position="46"/>
        <end position="58"/>
    </location>
</feature>
<evidence type="ECO:0000256" key="7">
    <source>
        <dbReference type="SAM" id="MobiDB-lite"/>
    </source>
</evidence>
<feature type="compositionally biased region" description="Polar residues" evidence="7">
    <location>
        <begin position="92"/>
        <end position="110"/>
    </location>
</feature>
<dbReference type="InterPro" id="IPR025525">
    <property type="entry name" value="hAT-like_transposase_RNase-H"/>
</dbReference>
<evidence type="ECO:0000256" key="1">
    <source>
        <dbReference type="ARBA" id="ARBA00004123"/>
    </source>
</evidence>
<dbReference type="EMBL" id="LRGB01002664">
    <property type="protein sequence ID" value="KZS06620.1"/>
    <property type="molecule type" value="Genomic_DNA"/>
</dbReference>
<feature type="domain" description="hAT-like transposase RNase-H fold" evidence="8">
    <location>
        <begin position="516"/>
        <end position="592"/>
    </location>
</feature>
<sequence length="638" mass="72455">MALRLFNSNYSPLLHSLFSIKLTGKCQLPTTIVKRIPKSKQRQKKSTNTSKSFPASRTPVVQHTVDIIIPLDSDSSIEEEAAMSPVTESVDPLSTSSTEQNSTASVSTEPSSEELRRRSISTTGTFGKVRKHAYTRTSSYWKHFAVKHDENVELRTSNMKNHMMVKHAELLLLNPPPKLISQHFKSKPSFVFDSKTSQQLLMDFIMNNNHPFTIVEEELFRKFRFSLNPDFIMIKATAMKKKVMSKYLERKGQSYFSLGLGLFAYSYSIIILDNEPPNRRNKTENFQSYFSSPISFRSYFTANPGNNFAMIAVTGTWINRNFEMREGILGFREMAGQHSGVNIAESFYGVLTEYQIADKLLCVCTDNASSNGTFVRELVRIIADTGIENGFSIRNLSKACRSSPQRLAQFKEGLQAANVAFETFGDPFDFNSDAVAKKNACKRILNPLRDVPTRWNATYYMMERSLSIRKGLEEVTARNHDLRDLDLSDAEWALVKEAMEFLEPFALTTKHVKAFKYPTISSVIPLFNKLMDEMKEWSSNTRHSEEPRAGANAAFEKLNKYYSRTQGADLVATILDPRLKLEYFYDKCFSDVDQTGVNLIETSMRPALNGVRDKYKAKPIDPTMSVVNNAVPKEPQSK</sequence>
<evidence type="ECO:0000259" key="8">
    <source>
        <dbReference type="Pfam" id="PF14372"/>
    </source>
</evidence>
<dbReference type="InterPro" id="IPR052035">
    <property type="entry name" value="ZnF_BED_domain_contain"/>
</dbReference>
<keyword evidence="5" id="KW-0238">DNA-binding</keyword>
<dbReference type="AlphaFoldDB" id="A0A164P8X8"/>
<reference evidence="9 10" key="1">
    <citation type="submission" date="2016-03" db="EMBL/GenBank/DDBJ databases">
        <title>EvidentialGene: Evidence-directed Construction of Genes on Genomes.</title>
        <authorList>
            <person name="Gilbert D.G."/>
            <person name="Choi J.-H."/>
            <person name="Mockaitis K."/>
            <person name="Colbourne J."/>
            <person name="Pfrender M."/>
        </authorList>
    </citation>
    <scope>NUCLEOTIDE SEQUENCE [LARGE SCALE GENOMIC DNA]</scope>
    <source>
        <strain evidence="9 10">Xinb3</strain>
        <tissue evidence="9">Complete organism</tissue>
    </source>
</reference>
<dbReference type="GO" id="GO:0003677">
    <property type="term" value="F:DNA binding"/>
    <property type="evidence" value="ECO:0007669"/>
    <property type="project" value="UniProtKB-KW"/>
</dbReference>
<dbReference type="Pfam" id="PF14372">
    <property type="entry name" value="hAT-like_RNase-H"/>
    <property type="match status" value="1"/>
</dbReference>
<evidence type="ECO:0000256" key="5">
    <source>
        <dbReference type="ARBA" id="ARBA00023125"/>
    </source>
</evidence>
<protein>
    <recommendedName>
        <fullName evidence="8">hAT-like transposase RNase-H fold domain-containing protein</fullName>
    </recommendedName>
</protein>
<evidence type="ECO:0000256" key="4">
    <source>
        <dbReference type="ARBA" id="ARBA00022833"/>
    </source>
</evidence>
<keyword evidence="6" id="KW-0539">Nucleus</keyword>
<keyword evidence="4" id="KW-0862">Zinc</keyword>
<feature type="region of interest" description="Disordered" evidence="7">
    <location>
        <begin position="80"/>
        <end position="122"/>
    </location>
</feature>
<name>A0A164P8X8_9CRUS</name>
<keyword evidence="10" id="KW-1185">Reference proteome</keyword>
<evidence type="ECO:0000256" key="2">
    <source>
        <dbReference type="ARBA" id="ARBA00022723"/>
    </source>
</evidence>
<feature type="compositionally biased region" description="Basic residues" evidence="7">
    <location>
        <begin position="35"/>
        <end position="45"/>
    </location>
</feature>
<proteinExistence type="predicted"/>
<gene>
    <name evidence="9" type="ORF">APZ42_029864</name>
</gene>
<dbReference type="PANTHER" id="PTHR46481">
    <property type="entry name" value="ZINC FINGER BED DOMAIN-CONTAINING PROTEIN 4"/>
    <property type="match status" value="1"/>
</dbReference>
<feature type="region of interest" description="Disordered" evidence="7">
    <location>
        <begin position="35"/>
        <end position="58"/>
    </location>
</feature>
<keyword evidence="2" id="KW-0479">Metal-binding</keyword>
<evidence type="ECO:0000256" key="3">
    <source>
        <dbReference type="ARBA" id="ARBA00022771"/>
    </source>
</evidence>